<organism evidence="2 3">
    <name type="scientific">Cobetia crustatorum</name>
    <dbReference type="NCBI Taxonomy" id="553385"/>
    <lineage>
        <taxon>Bacteria</taxon>
        <taxon>Pseudomonadati</taxon>
        <taxon>Pseudomonadota</taxon>
        <taxon>Gammaproteobacteria</taxon>
        <taxon>Oceanospirillales</taxon>
        <taxon>Halomonadaceae</taxon>
        <taxon>Cobetia</taxon>
    </lineage>
</organism>
<gene>
    <name evidence="2" type="ORF">FQP86_01920</name>
</gene>
<dbReference type="RefSeq" id="WP_144726405.1">
    <property type="nucleotide sequence ID" value="NZ_CAWOWR010000001.1"/>
</dbReference>
<comment type="caution">
    <text evidence="2">The sequence shown here is derived from an EMBL/GenBank/DDBJ whole genome shotgun (WGS) entry which is preliminary data.</text>
</comment>
<reference evidence="2 3" key="1">
    <citation type="submission" date="2019-07" db="EMBL/GenBank/DDBJ databases">
        <title>Diversity of Bacteria from Kongsfjorden, Arctic.</title>
        <authorList>
            <person name="Yu Y."/>
        </authorList>
    </citation>
    <scope>NUCLEOTIDE SEQUENCE [LARGE SCALE GENOMIC DNA]</scope>
    <source>
        <strain evidence="2 3">SM1923</strain>
    </source>
</reference>
<evidence type="ECO:0000313" key="3">
    <source>
        <dbReference type="Proteomes" id="UP000319941"/>
    </source>
</evidence>
<sequence>MNYVTDEQRQQMNRDHAQAQRKAARDSMIKRRSAVSDAPKTQYATDQEAWAAKQAVRAEWLAKRNGK</sequence>
<feature type="compositionally biased region" description="Basic and acidic residues" evidence="1">
    <location>
        <begin position="1"/>
        <end position="29"/>
    </location>
</feature>
<dbReference type="AlphaFoldDB" id="A0A558HXM8"/>
<evidence type="ECO:0000313" key="2">
    <source>
        <dbReference type="EMBL" id="TVU73848.1"/>
    </source>
</evidence>
<evidence type="ECO:0000256" key="1">
    <source>
        <dbReference type="SAM" id="MobiDB-lite"/>
    </source>
</evidence>
<proteinExistence type="predicted"/>
<name>A0A558HXM8_9GAMM</name>
<dbReference type="EMBL" id="VNFH01000001">
    <property type="protein sequence ID" value="TVU73848.1"/>
    <property type="molecule type" value="Genomic_DNA"/>
</dbReference>
<feature type="region of interest" description="Disordered" evidence="1">
    <location>
        <begin position="1"/>
        <end position="41"/>
    </location>
</feature>
<protein>
    <submittedName>
        <fullName evidence="2">Uncharacterized protein</fullName>
    </submittedName>
</protein>
<accession>A0A558HXM8</accession>
<dbReference type="Proteomes" id="UP000319941">
    <property type="component" value="Unassembled WGS sequence"/>
</dbReference>
<keyword evidence="3" id="KW-1185">Reference proteome</keyword>